<reference evidence="3" key="1">
    <citation type="submission" date="2020-05" db="EMBL/GenBank/DDBJ databases">
        <authorList>
            <person name="Chiriac C."/>
            <person name="Salcher M."/>
            <person name="Ghai R."/>
            <person name="Kavagutti S V."/>
        </authorList>
    </citation>
    <scope>NUCLEOTIDE SEQUENCE</scope>
</reference>
<evidence type="ECO:0000313" key="3">
    <source>
        <dbReference type="EMBL" id="CAB4789530.1"/>
    </source>
</evidence>
<organism evidence="3">
    <name type="scientific">freshwater metagenome</name>
    <dbReference type="NCBI Taxonomy" id="449393"/>
    <lineage>
        <taxon>unclassified sequences</taxon>
        <taxon>metagenomes</taxon>
        <taxon>ecological metagenomes</taxon>
    </lineage>
</organism>
<evidence type="ECO:0000256" key="1">
    <source>
        <dbReference type="ARBA" id="ARBA00006484"/>
    </source>
</evidence>
<dbReference type="PANTHER" id="PTHR43477">
    <property type="entry name" value="DIHYDROANTICAPSIN 7-DEHYDROGENASE"/>
    <property type="match status" value="1"/>
</dbReference>
<dbReference type="Gene3D" id="3.40.50.720">
    <property type="entry name" value="NAD(P)-binding Rossmann-like Domain"/>
    <property type="match status" value="1"/>
</dbReference>
<accession>A0A6J6WWV2</accession>
<dbReference type="PANTHER" id="PTHR43477:SF1">
    <property type="entry name" value="DIHYDROANTICAPSIN 7-DEHYDROGENASE"/>
    <property type="match status" value="1"/>
</dbReference>
<dbReference type="CDD" id="cd05233">
    <property type="entry name" value="SDR_c"/>
    <property type="match status" value="1"/>
</dbReference>
<dbReference type="InterPro" id="IPR036291">
    <property type="entry name" value="NAD(P)-bd_dom_sf"/>
</dbReference>
<name>A0A6J6WWV2_9ZZZZ</name>
<dbReference type="EMBL" id="CAFAAI010000032">
    <property type="protein sequence ID" value="CAB4789530.1"/>
    <property type="molecule type" value="Genomic_DNA"/>
</dbReference>
<dbReference type="Pfam" id="PF13561">
    <property type="entry name" value="adh_short_C2"/>
    <property type="match status" value="1"/>
</dbReference>
<keyword evidence="2" id="KW-0560">Oxidoreductase</keyword>
<protein>
    <submittedName>
        <fullName evidence="3">Unannotated protein</fullName>
    </submittedName>
</protein>
<evidence type="ECO:0000256" key="2">
    <source>
        <dbReference type="ARBA" id="ARBA00023002"/>
    </source>
</evidence>
<dbReference type="FunFam" id="3.40.50.720:FF:000084">
    <property type="entry name" value="Short-chain dehydrogenase reductase"/>
    <property type="match status" value="1"/>
</dbReference>
<comment type="similarity">
    <text evidence="1">Belongs to the short-chain dehydrogenases/reductases (SDR) family.</text>
</comment>
<proteinExistence type="inferred from homology"/>
<dbReference type="AlphaFoldDB" id="A0A6J6WWV2"/>
<dbReference type="InterPro" id="IPR002347">
    <property type="entry name" value="SDR_fam"/>
</dbReference>
<dbReference type="PRINTS" id="PR00081">
    <property type="entry name" value="GDHRDH"/>
</dbReference>
<gene>
    <name evidence="3" type="ORF">UFOPK2992_00315</name>
</gene>
<dbReference type="PRINTS" id="PR00080">
    <property type="entry name" value="SDRFAMILY"/>
</dbReference>
<sequence>MTDTNTAATSRVVAITGAASGIGLAAAQRFAAAGDTVVMLDVDAARLPKEAATLGAASYVLDVRSGESVNATFARIASEVGPIDVLVNNAGIGVAADLLSSSWEDWQRTFDVNVHSMFHTCRAALPSMLERGAGIIVNTASVAGLVGIRDRSAYCTSKSAVIGFTRALTADYAHRGIRANAVCPGTVATEWIGKILATAEDPAAKRLSMEQRQLDGQMGSPQEVAAAIFFLASPDGRFANGSAMVIDGGWTAM</sequence>
<dbReference type="SUPFAM" id="SSF51735">
    <property type="entry name" value="NAD(P)-binding Rossmann-fold domains"/>
    <property type="match status" value="1"/>
</dbReference>
<dbReference type="InterPro" id="IPR051122">
    <property type="entry name" value="SDR_DHRS6-like"/>
</dbReference>
<dbReference type="GO" id="GO:0016491">
    <property type="term" value="F:oxidoreductase activity"/>
    <property type="evidence" value="ECO:0007669"/>
    <property type="project" value="UniProtKB-KW"/>
</dbReference>